<dbReference type="Proteomes" id="UP000694864">
    <property type="component" value="Chromosome 11"/>
</dbReference>
<reference evidence="2" key="2">
    <citation type="submission" date="2025-08" db="UniProtKB">
        <authorList>
            <consortium name="RefSeq"/>
        </authorList>
    </citation>
    <scope>IDENTIFICATION</scope>
    <source>
        <tissue evidence="2">Leaf</tissue>
    </source>
</reference>
<protein>
    <submittedName>
        <fullName evidence="2">Uncharacterized protein LOC104729106</fullName>
    </submittedName>
</protein>
<dbReference type="GeneID" id="104729106"/>
<dbReference type="RefSeq" id="XP_010446299.1">
    <property type="nucleotide sequence ID" value="XM_010447997.1"/>
</dbReference>
<gene>
    <name evidence="2" type="primary">LOC104729106</name>
</gene>
<proteinExistence type="predicted"/>
<organism evidence="1 2">
    <name type="scientific">Camelina sativa</name>
    <name type="common">False flax</name>
    <name type="synonym">Myagrum sativum</name>
    <dbReference type="NCBI Taxonomy" id="90675"/>
    <lineage>
        <taxon>Eukaryota</taxon>
        <taxon>Viridiplantae</taxon>
        <taxon>Streptophyta</taxon>
        <taxon>Embryophyta</taxon>
        <taxon>Tracheophyta</taxon>
        <taxon>Spermatophyta</taxon>
        <taxon>Magnoliopsida</taxon>
        <taxon>eudicotyledons</taxon>
        <taxon>Gunneridae</taxon>
        <taxon>Pentapetalae</taxon>
        <taxon>rosids</taxon>
        <taxon>malvids</taxon>
        <taxon>Brassicales</taxon>
        <taxon>Brassicaceae</taxon>
        <taxon>Camelineae</taxon>
        <taxon>Camelina</taxon>
    </lineage>
</organism>
<sequence length="167" mass="19163">MFSSNNCSSTPMTCGFKVDTKSPAWHKSMTKILKKVKGGNFSLDADEGMAYVSGRGDPNELLKVVGSIKGKAAEMTFVKSGGYHHYDDDHHQYTNHHQYPNHQYPNLQYSSNFVYGQPITQPYNSFWLSDANCYSQQHRPYYPQSPAMQPHLHQYPYPGYSNHYGYY</sequence>
<accession>A0ABM0UTW2</accession>
<name>A0ABM0UTW2_CAMSA</name>
<reference evidence="1" key="1">
    <citation type="journal article" date="2014" name="Nat. Commun.">
        <title>The emerging biofuel crop Camelina sativa retains a highly undifferentiated hexaploid genome structure.</title>
        <authorList>
            <person name="Kagale S."/>
            <person name="Koh C."/>
            <person name="Nixon J."/>
            <person name="Bollina V."/>
            <person name="Clarke W.E."/>
            <person name="Tuteja R."/>
            <person name="Spillane C."/>
            <person name="Robinson S.J."/>
            <person name="Links M.G."/>
            <person name="Clarke C."/>
            <person name="Higgins E.E."/>
            <person name="Huebert T."/>
            <person name="Sharpe A.G."/>
            <person name="Parkin I.A."/>
        </authorList>
    </citation>
    <scope>NUCLEOTIDE SEQUENCE [LARGE SCALE GENOMIC DNA]</scope>
    <source>
        <strain evidence="1">cv. DH55</strain>
    </source>
</reference>
<evidence type="ECO:0000313" key="1">
    <source>
        <dbReference type="Proteomes" id="UP000694864"/>
    </source>
</evidence>
<keyword evidence="1" id="KW-1185">Reference proteome</keyword>
<evidence type="ECO:0000313" key="2">
    <source>
        <dbReference type="RefSeq" id="XP_010446299.1"/>
    </source>
</evidence>